<evidence type="ECO:0000256" key="5">
    <source>
        <dbReference type="RuleBase" id="RU000688"/>
    </source>
</evidence>
<feature type="transmembrane region" description="Helical" evidence="7">
    <location>
        <begin position="238"/>
        <end position="260"/>
    </location>
</feature>
<feature type="transmembrane region" description="Helical" evidence="7">
    <location>
        <begin position="272"/>
        <end position="293"/>
    </location>
</feature>
<dbReference type="GO" id="GO:0004930">
    <property type="term" value="F:G protein-coupled receptor activity"/>
    <property type="evidence" value="ECO:0007669"/>
    <property type="project" value="UniProtKB-KW"/>
</dbReference>
<dbReference type="SUPFAM" id="SSF81321">
    <property type="entry name" value="Family A G protein-coupled receptor-like"/>
    <property type="match status" value="1"/>
</dbReference>
<dbReference type="PROSITE" id="PS50262">
    <property type="entry name" value="G_PROTEIN_RECEP_F1_2"/>
    <property type="match status" value="1"/>
</dbReference>
<keyword evidence="4 7" id="KW-0472">Membrane</keyword>
<evidence type="ECO:0000256" key="3">
    <source>
        <dbReference type="ARBA" id="ARBA00022989"/>
    </source>
</evidence>
<keyword evidence="5" id="KW-0807">Transducer</keyword>
<keyword evidence="9" id="KW-1185">Reference proteome</keyword>
<dbReference type="InterPro" id="IPR000276">
    <property type="entry name" value="GPCR_Rhodpsn"/>
</dbReference>
<dbReference type="PANTHER" id="PTHR45698">
    <property type="entry name" value="TRACE AMINE-ASSOCIATED RECEPTOR 19N-RELATED"/>
    <property type="match status" value="1"/>
</dbReference>
<keyword evidence="2 5" id="KW-0812">Transmembrane</keyword>
<dbReference type="Gene3D" id="1.20.1070.10">
    <property type="entry name" value="Rhodopsin 7-helix transmembrane proteins"/>
    <property type="match status" value="1"/>
</dbReference>
<feature type="transmembrane region" description="Helical" evidence="7">
    <location>
        <begin position="6"/>
        <end position="30"/>
    </location>
</feature>
<name>A0A8B7ZZU8_ACAPL</name>
<keyword evidence="3 7" id="KW-1133">Transmembrane helix</keyword>
<evidence type="ECO:0000313" key="9">
    <source>
        <dbReference type="Proteomes" id="UP000694845"/>
    </source>
</evidence>
<feature type="transmembrane region" description="Helical" evidence="7">
    <location>
        <begin position="165"/>
        <end position="185"/>
    </location>
</feature>
<dbReference type="OrthoDB" id="5985475at2759"/>
<dbReference type="OMA" id="AYIHITM"/>
<dbReference type="KEGG" id="aplc:110989214"/>
<gene>
    <name evidence="10" type="primary">LOC110989214</name>
</gene>
<dbReference type="CDD" id="cd00637">
    <property type="entry name" value="7tm_classA_rhodopsin-like"/>
    <property type="match status" value="1"/>
</dbReference>
<feature type="compositionally biased region" description="Polar residues" evidence="6">
    <location>
        <begin position="211"/>
        <end position="226"/>
    </location>
</feature>
<keyword evidence="5" id="KW-0675">Receptor</keyword>
<evidence type="ECO:0000256" key="7">
    <source>
        <dbReference type="SAM" id="Phobius"/>
    </source>
</evidence>
<feature type="transmembrane region" description="Helical" evidence="7">
    <location>
        <begin position="81"/>
        <end position="104"/>
    </location>
</feature>
<reference evidence="10" key="1">
    <citation type="submission" date="2025-08" db="UniProtKB">
        <authorList>
            <consortium name="RefSeq"/>
        </authorList>
    </citation>
    <scope>IDENTIFICATION</scope>
</reference>
<evidence type="ECO:0000259" key="8">
    <source>
        <dbReference type="PROSITE" id="PS50262"/>
    </source>
</evidence>
<dbReference type="GeneID" id="110989214"/>
<evidence type="ECO:0000313" key="10">
    <source>
        <dbReference type="RefSeq" id="XP_022109111.1"/>
    </source>
</evidence>
<dbReference type="Pfam" id="PF00001">
    <property type="entry name" value="7tm_1"/>
    <property type="match status" value="1"/>
</dbReference>
<dbReference type="Proteomes" id="UP000694845">
    <property type="component" value="Unplaced"/>
</dbReference>
<dbReference type="SMART" id="SM01381">
    <property type="entry name" value="7TM_GPCR_Srsx"/>
    <property type="match status" value="1"/>
</dbReference>
<comment type="similarity">
    <text evidence="5">Belongs to the G-protein coupled receptor 1 family.</text>
</comment>
<evidence type="ECO:0000256" key="2">
    <source>
        <dbReference type="ARBA" id="ARBA00022692"/>
    </source>
</evidence>
<dbReference type="PROSITE" id="PS00237">
    <property type="entry name" value="G_PROTEIN_RECEP_F1_1"/>
    <property type="match status" value="1"/>
</dbReference>
<dbReference type="InterPro" id="IPR017452">
    <property type="entry name" value="GPCR_Rhodpsn_7TM"/>
</dbReference>
<evidence type="ECO:0000256" key="6">
    <source>
        <dbReference type="SAM" id="MobiDB-lite"/>
    </source>
</evidence>
<comment type="subcellular location">
    <subcellularLocation>
        <location evidence="1">Membrane</location>
    </subcellularLocation>
</comment>
<dbReference type="AlphaFoldDB" id="A0A8B7ZZU8"/>
<organism evidence="9 10">
    <name type="scientific">Acanthaster planci</name>
    <name type="common">Crown-of-thorns starfish</name>
    <dbReference type="NCBI Taxonomy" id="133434"/>
    <lineage>
        <taxon>Eukaryota</taxon>
        <taxon>Metazoa</taxon>
        <taxon>Echinodermata</taxon>
        <taxon>Eleutherozoa</taxon>
        <taxon>Asterozoa</taxon>
        <taxon>Asteroidea</taxon>
        <taxon>Valvatacea</taxon>
        <taxon>Valvatida</taxon>
        <taxon>Acanthasteridae</taxon>
        <taxon>Acanthaster</taxon>
    </lineage>
</organism>
<sequence length="337" mass="36913">MALEAFLRVVQTVVGVLGIVGNTTVCVVIYKVQSMHTMTNAFIFNQAVVDFLASVVFLLSANIPLPVSYPTGPAGVLICRLWTSTFALWFFLSTSTFNLMMLTLERYLAIVFPFRYQALFGRVQATLAIVFVWLFGSIVGTYAAFTVINQGDKCVDNVVTGSQIFGVLVFTIQFFLPLVIMLVAYTHIAVTLKRSAAKVAPLPRPRPAGESAQTRTGPSQGETQDGSLMKARRNTFKALLLVFVAYVICWSPNEIIFFLFNFGWFTAMGGPLHVVSLAFVTANSCVNPVIYALKYRSFQAGLRQILGRGRRLGESASLGGSSAQPRITLQTVNTTVN</sequence>
<protein>
    <submittedName>
        <fullName evidence="10">Beta-3 adrenergic receptor-like</fullName>
    </submittedName>
</protein>
<feature type="transmembrane region" description="Helical" evidence="7">
    <location>
        <begin position="42"/>
        <end position="61"/>
    </location>
</feature>
<proteinExistence type="inferred from homology"/>
<evidence type="ECO:0000256" key="4">
    <source>
        <dbReference type="ARBA" id="ARBA00023136"/>
    </source>
</evidence>
<dbReference type="PANTHER" id="PTHR45698:SF1">
    <property type="entry name" value="TRACE AMINE-ASSOCIATED RECEPTOR 13C-LIKE"/>
    <property type="match status" value="1"/>
</dbReference>
<dbReference type="RefSeq" id="XP_022109111.1">
    <property type="nucleotide sequence ID" value="XM_022253419.1"/>
</dbReference>
<evidence type="ECO:0000256" key="1">
    <source>
        <dbReference type="ARBA" id="ARBA00004370"/>
    </source>
</evidence>
<accession>A0A8B7ZZU8</accession>
<feature type="transmembrane region" description="Helical" evidence="7">
    <location>
        <begin position="125"/>
        <end position="145"/>
    </location>
</feature>
<dbReference type="PRINTS" id="PR00237">
    <property type="entry name" value="GPCRRHODOPSN"/>
</dbReference>
<keyword evidence="5" id="KW-0297">G-protein coupled receptor</keyword>
<dbReference type="GO" id="GO:0016020">
    <property type="term" value="C:membrane"/>
    <property type="evidence" value="ECO:0007669"/>
    <property type="project" value="UniProtKB-SubCell"/>
</dbReference>
<feature type="domain" description="G-protein coupled receptors family 1 profile" evidence="8">
    <location>
        <begin position="21"/>
        <end position="291"/>
    </location>
</feature>
<feature type="region of interest" description="Disordered" evidence="6">
    <location>
        <begin position="201"/>
        <end position="226"/>
    </location>
</feature>